<organism evidence="4 5">
    <name type="scientific">Cohnella xylanilytica</name>
    <dbReference type="NCBI Taxonomy" id="557555"/>
    <lineage>
        <taxon>Bacteria</taxon>
        <taxon>Bacillati</taxon>
        <taxon>Bacillota</taxon>
        <taxon>Bacilli</taxon>
        <taxon>Bacillales</taxon>
        <taxon>Paenibacillaceae</taxon>
        <taxon>Cohnella</taxon>
    </lineage>
</organism>
<feature type="domain" description="WYL" evidence="2">
    <location>
        <begin position="139"/>
        <end position="204"/>
    </location>
</feature>
<dbReference type="InterPro" id="IPR028349">
    <property type="entry name" value="PafC-like"/>
</dbReference>
<dbReference type="Proteomes" id="UP000553776">
    <property type="component" value="Unassembled WGS sequence"/>
</dbReference>
<evidence type="ECO:0000313" key="5">
    <source>
        <dbReference type="Proteomes" id="UP000553776"/>
    </source>
</evidence>
<reference evidence="4 5" key="1">
    <citation type="submission" date="2020-08" db="EMBL/GenBank/DDBJ databases">
        <title>Cohnella phylogeny.</title>
        <authorList>
            <person name="Dunlap C."/>
        </authorList>
    </citation>
    <scope>NUCLEOTIDE SEQUENCE [LARGE SCALE GENOMIC DNA]</scope>
    <source>
        <strain evidence="4 5">DSM 25239</strain>
    </source>
</reference>
<dbReference type="Gene3D" id="1.10.10.10">
    <property type="entry name" value="Winged helix-like DNA-binding domain superfamily/Winged helix DNA-binding domain"/>
    <property type="match status" value="1"/>
</dbReference>
<evidence type="ECO:0000259" key="1">
    <source>
        <dbReference type="Pfam" id="PF08279"/>
    </source>
</evidence>
<dbReference type="InterPro" id="IPR036390">
    <property type="entry name" value="WH_DNA-bd_sf"/>
</dbReference>
<dbReference type="PIRSF" id="PIRSF016838">
    <property type="entry name" value="PafC"/>
    <property type="match status" value="1"/>
</dbReference>
<dbReference type="InterPro" id="IPR057727">
    <property type="entry name" value="WCX_dom"/>
</dbReference>
<sequence>MSKAKLLFDLIMYVNTKRSFTAQDVADEFGVSIRTAHRYLADIDEMGVPLYTEPGRGGGYRVLNNRTLPPIVFDEHEAFAIFFAFQSLRNYPSLPFNININSVSRKLYASLPADSRHKADRLGSVLAFWHPAKTVPSPYLSLIIEAAAEQRVLQIEYVSKNENTRREVEPAGVYAYGGFWYMPALDRASGETRLFRTDRIAALEGTSETFVRQLRLDDWLQRLAASEPKDPVRLYAELNREGVRQCRSQPWLEPYLVMTGPEHGHVDVEIDRSELPFASDFFFRLGTSAKVIEPREAIEYIRREARERLRHYS</sequence>
<dbReference type="RefSeq" id="WP_185135398.1">
    <property type="nucleotide sequence ID" value="NZ_JACJVR010000029.1"/>
</dbReference>
<dbReference type="InterPro" id="IPR013196">
    <property type="entry name" value="HTH_11"/>
</dbReference>
<feature type="domain" description="Helix-turn-helix type 11" evidence="1">
    <location>
        <begin position="9"/>
        <end position="61"/>
    </location>
</feature>
<evidence type="ECO:0000259" key="2">
    <source>
        <dbReference type="Pfam" id="PF13280"/>
    </source>
</evidence>
<keyword evidence="5" id="KW-1185">Reference proteome</keyword>
<feature type="domain" description="WCX" evidence="3">
    <location>
        <begin position="232"/>
        <end position="307"/>
    </location>
</feature>
<dbReference type="SUPFAM" id="SSF46785">
    <property type="entry name" value="Winged helix' DNA-binding domain"/>
    <property type="match status" value="1"/>
</dbReference>
<gene>
    <name evidence="4" type="ORF">H7B90_08320</name>
</gene>
<dbReference type="AlphaFoldDB" id="A0A841TWM2"/>
<comment type="caution">
    <text evidence="4">The sequence shown here is derived from an EMBL/GenBank/DDBJ whole genome shotgun (WGS) entry which is preliminary data.</text>
</comment>
<dbReference type="Pfam" id="PF13280">
    <property type="entry name" value="WYL"/>
    <property type="match status" value="1"/>
</dbReference>
<dbReference type="PANTHER" id="PTHR34580:SF9">
    <property type="entry name" value="SLL5097 PROTEIN"/>
    <property type="match status" value="1"/>
</dbReference>
<evidence type="ECO:0000313" key="4">
    <source>
        <dbReference type="EMBL" id="MBB6691398.1"/>
    </source>
</evidence>
<evidence type="ECO:0000259" key="3">
    <source>
        <dbReference type="Pfam" id="PF25583"/>
    </source>
</evidence>
<protein>
    <submittedName>
        <fullName evidence="4">YafY family transcriptional regulator</fullName>
    </submittedName>
</protein>
<dbReference type="Pfam" id="PF08279">
    <property type="entry name" value="HTH_11"/>
    <property type="match status" value="1"/>
</dbReference>
<dbReference type="PROSITE" id="PS52050">
    <property type="entry name" value="WYL"/>
    <property type="match status" value="1"/>
</dbReference>
<accession>A0A841TWM2</accession>
<dbReference type="InterPro" id="IPR051534">
    <property type="entry name" value="CBASS_pafABC_assoc_protein"/>
</dbReference>
<dbReference type="InterPro" id="IPR036388">
    <property type="entry name" value="WH-like_DNA-bd_sf"/>
</dbReference>
<proteinExistence type="predicted"/>
<dbReference type="EMBL" id="JACJVR010000029">
    <property type="protein sequence ID" value="MBB6691398.1"/>
    <property type="molecule type" value="Genomic_DNA"/>
</dbReference>
<dbReference type="InterPro" id="IPR026881">
    <property type="entry name" value="WYL_dom"/>
</dbReference>
<dbReference type="Pfam" id="PF25583">
    <property type="entry name" value="WCX"/>
    <property type="match status" value="1"/>
</dbReference>
<name>A0A841TWM2_9BACL</name>
<dbReference type="PANTHER" id="PTHR34580">
    <property type="match status" value="1"/>
</dbReference>